<gene>
    <name evidence="1" type="ORF">K7432_016061</name>
</gene>
<sequence length="318" mass="36941">MDGIVFTHNKHYHNKIYKWKHIGTTVDLEWNPLTQKLSCGNPPQEFDPATSGITNVLDPQHILDVTGIYEFNILEQHTLICSKKRPDRVYGNNLAIVKKNIQDALGPTLLDGTQQTFFDLWINIIQNIMTYTPNFPTVNILHLPNYPDVNTKYNIITLFQLDHVPEHFSQLQPLLHPISKIIGITTNFPHIQQTLENYGLVCRYQRPIDLSLFAPDTELKLLQTHTIYEFSKPNVSWLKCKETQPLPAHSPPPNIIFLDTTHSWEPKKLSKPKSYSNKYIFTTQHQTQPFTIDQLNLFPHNHPLVQQALLRLNHKYIF</sequence>
<dbReference type="EMBL" id="JASJQH010009327">
    <property type="protein sequence ID" value="KAK9680027.1"/>
    <property type="molecule type" value="Genomic_DNA"/>
</dbReference>
<proteinExistence type="predicted"/>
<comment type="caution">
    <text evidence="1">The sequence shown here is derived from an EMBL/GenBank/DDBJ whole genome shotgun (WGS) entry which is preliminary data.</text>
</comment>
<name>A0ABR2VMW1_9FUNG</name>
<evidence type="ECO:0000313" key="2">
    <source>
        <dbReference type="Proteomes" id="UP001479436"/>
    </source>
</evidence>
<reference evidence="1 2" key="1">
    <citation type="submission" date="2023-04" db="EMBL/GenBank/DDBJ databases">
        <title>Genome of Basidiobolus ranarum AG-B5.</title>
        <authorList>
            <person name="Stajich J.E."/>
            <person name="Carter-House D."/>
            <person name="Gryganskyi A."/>
        </authorList>
    </citation>
    <scope>NUCLEOTIDE SEQUENCE [LARGE SCALE GENOMIC DNA]</scope>
    <source>
        <strain evidence="1 2">AG-B5</strain>
    </source>
</reference>
<protein>
    <submittedName>
        <fullName evidence="1">Uncharacterized protein</fullName>
    </submittedName>
</protein>
<keyword evidence="2" id="KW-1185">Reference proteome</keyword>
<dbReference type="Proteomes" id="UP001479436">
    <property type="component" value="Unassembled WGS sequence"/>
</dbReference>
<accession>A0ABR2VMW1</accession>
<organism evidence="1 2">
    <name type="scientific">Basidiobolus ranarum</name>
    <dbReference type="NCBI Taxonomy" id="34480"/>
    <lineage>
        <taxon>Eukaryota</taxon>
        <taxon>Fungi</taxon>
        <taxon>Fungi incertae sedis</taxon>
        <taxon>Zoopagomycota</taxon>
        <taxon>Entomophthoromycotina</taxon>
        <taxon>Basidiobolomycetes</taxon>
        <taxon>Basidiobolales</taxon>
        <taxon>Basidiobolaceae</taxon>
        <taxon>Basidiobolus</taxon>
    </lineage>
</organism>
<evidence type="ECO:0000313" key="1">
    <source>
        <dbReference type="EMBL" id="KAK9680027.1"/>
    </source>
</evidence>